<comment type="caution">
    <text evidence="1">The sequence shown here is derived from an EMBL/GenBank/DDBJ whole genome shotgun (WGS) entry which is preliminary data.</text>
</comment>
<dbReference type="Pfam" id="PF04978">
    <property type="entry name" value="MST"/>
    <property type="match status" value="1"/>
</dbReference>
<gene>
    <name evidence="1" type="ORF">HNQ09_000410</name>
</gene>
<accession>A0A7W8GCK2</accession>
<proteinExistence type="predicted"/>
<evidence type="ECO:0000313" key="2">
    <source>
        <dbReference type="Proteomes" id="UP000525389"/>
    </source>
</evidence>
<dbReference type="EMBL" id="JACHFN010000001">
    <property type="protein sequence ID" value="MBB5232993.1"/>
    <property type="molecule type" value="Genomic_DNA"/>
</dbReference>
<evidence type="ECO:0000313" key="1">
    <source>
        <dbReference type="EMBL" id="MBB5232993.1"/>
    </source>
</evidence>
<organism evidence="1 2">
    <name type="scientific">Deinococcus budaensis</name>
    <dbReference type="NCBI Taxonomy" id="1665626"/>
    <lineage>
        <taxon>Bacteria</taxon>
        <taxon>Thermotogati</taxon>
        <taxon>Deinococcota</taxon>
        <taxon>Deinococci</taxon>
        <taxon>Deinococcales</taxon>
        <taxon>Deinococcaceae</taxon>
        <taxon>Deinococcus</taxon>
    </lineage>
</organism>
<reference evidence="1 2" key="1">
    <citation type="submission" date="2020-08" db="EMBL/GenBank/DDBJ databases">
        <title>Genomic Encyclopedia of Type Strains, Phase IV (KMG-IV): sequencing the most valuable type-strain genomes for metagenomic binning, comparative biology and taxonomic classification.</title>
        <authorList>
            <person name="Goeker M."/>
        </authorList>
    </citation>
    <scope>NUCLEOTIDE SEQUENCE [LARGE SCALE GENOMIC DNA]</scope>
    <source>
        <strain evidence="1 2">DSM 101791</strain>
    </source>
</reference>
<sequence>MTSAPEWQRWYRIEPQARYTPQIGALVEMLNYARMTTLADVQGLTAEQLWATPPGFGNSIGALLTHMAAVERTYHLFSLEGRDLDLERDAALLGGLSMGREGTPPPTGQSLETLLAELQESRAVTLAALAERDDAWLASRLTLPGFDFPNHHWAWFHVMEDEVNHRGQIRLIRKLVAPAPQPEASA</sequence>
<name>A0A7W8GCK2_9DEIO</name>
<dbReference type="InterPro" id="IPR007061">
    <property type="entry name" value="MST-like"/>
</dbReference>
<dbReference type="RefSeq" id="WP_184024703.1">
    <property type="nucleotide sequence ID" value="NZ_JACHFN010000001.1"/>
</dbReference>
<protein>
    <submittedName>
        <fullName evidence="1">Putative damage-inducible protein DinB</fullName>
    </submittedName>
</protein>
<dbReference type="InterPro" id="IPR034660">
    <property type="entry name" value="DinB/YfiT-like"/>
</dbReference>
<dbReference type="Gene3D" id="1.20.120.450">
    <property type="entry name" value="dinb family like domain"/>
    <property type="match status" value="1"/>
</dbReference>
<dbReference type="SUPFAM" id="SSF109854">
    <property type="entry name" value="DinB/YfiT-like putative metalloenzymes"/>
    <property type="match status" value="1"/>
</dbReference>
<keyword evidence="2" id="KW-1185">Reference proteome</keyword>
<dbReference type="Proteomes" id="UP000525389">
    <property type="component" value="Unassembled WGS sequence"/>
</dbReference>
<dbReference type="AlphaFoldDB" id="A0A7W8GCK2"/>